<evidence type="ECO:0000313" key="3">
    <source>
        <dbReference type="Proteomes" id="UP000320338"/>
    </source>
</evidence>
<comment type="caution">
    <text evidence="2">The sequence shown here is derived from an EMBL/GenBank/DDBJ whole genome shotgun (WGS) entry which is preliminary data.</text>
</comment>
<proteinExistence type="predicted"/>
<dbReference type="PANTHER" id="PTHR43441:SF11">
    <property type="entry name" value="RIBOSOMAL-PROTEIN-SERINE ACETYLTRANSFERASE"/>
    <property type="match status" value="1"/>
</dbReference>
<dbReference type="Pfam" id="PF13302">
    <property type="entry name" value="Acetyltransf_3"/>
    <property type="match status" value="1"/>
</dbReference>
<dbReference type="PANTHER" id="PTHR43441">
    <property type="entry name" value="RIBOSOMAL-PROTEIN-SERINE ACETYLTRANSFERASE"/>
    <property type="match status" value="1"/>
</dbReference>
<dbReference type="Gene3D" id="3.40.630.30">
    <property type="match status" value="1"/>
</dbReference>
<dbReference type="GO" id="GO:0005737">
    <property type="term" value="C:cytoplasm"/>
    <property type="evidence" value="ECO:0007669"/>
    <property type="project" value="TreeGrafter"/>
</dbReference>
<accession>A0A4Y3WT87</accession>
<dbReference type="GO" id="GO:1990189">
    <property type="term" value="F:protein N-terminal-serine acetyltransferase activity"/>
    <property type="evidence" value="ECO:0007669"/>
    <property type="project" value="TreeGrafter"/>
</dbReference>
<dbReference type="AlphaFoldDB" id="A0A4Y3WT87"/>
<dbReference type="InterPro" id="IPR051908">
    <property type="entry name" value="Ribosomal_N-acetyltransferase"/>
</dbReference>
<feature type="domain" description="N-acetyltransferase" evidence="1">
    <location>
        <begin position="16"/>
        <end position="187"/>
    </location>
</feature>
<dbReference type="EMBL" id="BJNG01000039">
    <property type="protein sequence ID" value="GEC22092.1"/>
    <property type="molecule type" value="Genomic_DNA"/>
</dbReference>
<reference evidence="2 3" key="1">
    <citation type="submission" date="2019-06" db="EMBL/GenBank/DDBJ databases">
        <title>Whole genome shotgun sequence of Pseudonocardia hydrocarbonoxydans NBRC 14498.</title>
        <authorList>
            <person name="Hosoyama A."/>
            <person name="Uohara A."/>
            <person name="Ohji S."/>
            <person name="Ichikawa N."/>
        </authorList>
    </citation>
    <scope>NUCLEOTIDE SEQUENCE [LARGE SCALE GENOMIC DNA]</scope>
    <source>
        <strain evidence="2 3">NBRC 14498</strain>
    </source>
</reference>
<evidence type="ECO:0000313" key="2">
    <source>
        <dbReference type="EMBL" id="GEC22092.1"/>
    </source>
</evidence>
<sequence>MDHWPLRDLVLHTPRLELRPDDDAGLAELVEVAYSGVHPPGEMPFLVPWTEADPRYLGRGMLQYFWSQRAALAPERWTVNFLVRREGAVIGTQSVEGVDFAVTREVRTGSWLGTAHQGDGLGTEMRAAVLLFAFEHLGAVRARSDAFADNHASHRVSAKLGYRRDGTRTVVRRGVAAEDVRLVLDADGFRRPSWELRAAGVEGCVGLLGAA</sequence>
<dbReference type="InterPro" id="IPR000182">
    <property type="entry name" value="GNAT_dom"/>
</dbReference>
<dbReference type="RefSeq" id="WP_170183923.1">
    <property type="nucleotide sequence ID" value="NZ_BAAARZ010000013.1"/>
</dbReference>
<keyword evidence="2" id="KW-0808">Transferase</keyword>
<gene>
    <name evidence="2" type="ORF">PHY01_43750</name>
</gene>
<dbReference type="Proteomes" id="UP000320338">
    <property type="component" value="Unassembled WGS sequence"/>
</dbReference>
<protein>
    <submittedName>
        <fullName evidence="2">Putative succinyl-CoA transferase</fullName>
    </submittedName>
</protein>
<keyword evidence="3" id="KW-1185">Reference proteome</keyword>
<name>A0A4Y3WT87_9PSEU</name>
<evidence type="ECO:0000259" key="1">
    <source>
        <dbReference type="PROSITE" id="PS51186"/>
    </source>
</evidence>
<dbReference type="InterPro" id="IPR016181">
    <property type="entry name" value="Acyl_CoA_acyltransferase"/>
</dbReference>
<dbReference type="SUPFAM" id="SSF55729">
    <property type="entry name" value="Acyl-CoA N-acyltransferases (Nat)"/>
    <property type="match status" value="1"/>
</dbReference>
<dbReference type="GO" id="GO:0008999">
    <property type="term" value="F:protein-N-terminal-alanine acetyltransferase activity"/>
    <property type="evidence" value="ECO:0007669"/>
    <property type="project" value="TreeGrafter"/>
</dbReference>
<dbReference type="PROSITE" id="PS51186">
    <property type="entry name" value="GNAT"/>
    <property type="match status" value="1"/>
</dbReference>
<organism evidence="2 3">
    <name type="scientific">Pseudonocardia hydrocarbonoxydans</name>
    <dbReference type="NCBI Taxonomy" id="76726"/>
    <lineage>
        <taxon>Bacteria</taxon>
        <taxon>Bacillati</taxon>
        <taxon>Actinomycetota</taxon>
        <taxon>Actinomycetes</taxon>
        <taxon>Pseudonocardiales</taxon>
        <taxon>Pseudonocardiaceae</taxon>
        <taxon>Pseudonocardia</taxon>
    </lineage>
</organism>